<reference evidence="1" key="2">
    <citation type="journal article" date="2021" name="PeerJ">
        <title>Extensive microbial diversity within the chicken gut microbiome revealed by metagenomics and culture.</title>
        <authorList>
            <person name="Gilroy R."/>
            <person name="Ravi A."/>
            <person name="Getino M."/>
            <person name="Pursley I."/>
            <person name="Horton D.L."/>
            <person name="Alikhan N.F."/>
            <person name="Baker D."/>
            <person name="Gharbi K."/>
            <person name="Hall N."/>
            <person name="Watson M."/>
            <person name="Adriaenssens E.M."/>
            <person name="Foster-Nyarko E."/>
            <person name="Jarju S."/>
            <person name="Secka A."/>
            <person name="Antonio M."/>
            <person name="Oren A."/>
            <person name="Chaudhuri R.R."/>
            <person name="La Ragione R."/>
            <person name="Hildebrand F."/>
            <person name="Pallen M.J."/>
        </authorList>
    </citation>
    <scope>NUCLEOTIDE SEQUENCE</scope>
    <source>
        <strain evidence="1">CHK152-2871</strain>
    </source>
</reference>
<dbReference type="EMBL" id="DVJQ01000038">
    <property type="protein sequence ID" value="HIS74225.1"/>
    <property type="molecule type" value="Genomic_DNA"/>
</dbReference>
<sequence>MVTTFQIKKIHTLKNLIGMDDDLYREILKSFDVQTSKNLTFTEASIVIENLEERAIALNKWVKQPKKYAGLNRTNNMASDAQLRMIEGLWRDICYFNNDKFAKKSLRKFLKSKFRVDDVMFLTRSKACKVIQAITVIKKKLKEKSAATLN</sequence>
<dbReference type="Pfam" id="PF06252">
    <property type="entry name" value="GemA"/>
    <property type="match status" value="1"/>
</dbReference>
<name>A0A9D1JXK4_9BACT</name>
<dbReference type="AlphaFoldDB" id="A0A9D1JXK4"/>
<dbReference type="InterPro" id="IPR009363">
    <property type="entry name" value="Phage_Mu_Gp16"/>
</dbReference>
<proteinExistence type="predicted"/>
<dbReference type="Proteomes" id="UP000886865">
    <property type="component" value="Unassembled WGS sequence"/>
</dbReference>
<evidence type="ECO:0000313" key="1">
    <source>
        <dbReference type="EMBL" id="HIS74225.1"/>
    </source>
</evidence>
<gene>
    <name evidence="1" type="ORF">IAA86_04300</name>
</gene>
<protein>
    <submittedName>
        <fullName evidence="1">Regulatory protein GemA</fullName>
    </submittedName>
</protein>
<evidence type="ECO:0000313" key="2">
    <source>
        <dbReference type="Proteomes" id="UP000886865"/>
    </source>
</evidence>
<reference evidence="1" key="1">
    <citation type="submission" date="2020-10" db="EMBL/GenBank/DDBJ databases">
        <authorList>
            <person name="Gilroy R."/>
        </authorList>
    </citation>
    <scope>NUCLEOTIDE SEQUENCE</scope>
    <source>
        <strain evidence="1">CHK152-2871</strain>
    </source>
</reference>
<organism evidence="1 2">
    <name type="scientific">Candidatus Galligastranaerophilus intestinavium</name>
    <dbReference type="NCBI Taxonomy" id="2840836"/>
    <lineage>
        <taxon>Bacteria</taxon>
        <taxon>Candidatus Galligastranaerophilus</taxon>
    </lineage>
</organism>
<comment type="caution">
    <text evidence="1">The sequence shown here is derived from an EMBL/GenBank/DDBJ whole genome shotgun (WGS) entry which is preliminary data.</text>
</comment>
<accession>A0A9D1JXK4</accession>